<dbReference type="Pfam" id="PF06990">
    <property type="entry name" value="Gal-3-0_sulfotr"/>
    <property type="match status" value="1"/>
</dbReference>
<keyword evidence="11" id="KW-1185">Reference proteome</keyword>
<evidence type="ECO:0000313" key="10">
    <source>
        <dbReference type="EMBL" id="KAG7154440.1"/>
    </source>
</evidence>
<protein>
    <submittedName>
        <fullName evidence="10">Galactose-3-O-sulfotransferase 3-like</fullName>
    </submittedName>
</protein>
<comment type="similarity">
    <text evidence="2">Belongs to the galactose-3-O-sulfotransferase family.</text>
</comment>
<keyword evidence="5" id="KW-0735">Signal-anchor</keyword>
<proteinExistence type="inferred from homology"/>
<comment type="subcellular location">
    <subcellularLocation>
        <location evidence="1">Golgi apparatus membrane</location>
        <topology evidence="1">Single-pass type II membrane protein</topology>
    </subcellularLocation>
</comment>
<keyword evidence="7" id="KW-0333">Golgi apparatus</keyword>
<evidence type="ECO:0000256" key="6">
    <source>
        <dbReference type="ARBA" id="ARBA00022989"/>
    </source>
</evidence>
<gene>
    <name evidence="10" type="primary">Gal3st3-L</name>
    <name evidence="10" type="ORF">Hamer_G018181</name>
</gene>
<dbReference type="GO" id="GO:0001733">
    <property type="term" value="F:galactosylceramide sulfotransferase activity"/>
    <property type="evidence" value="ECO:0007669"/>
    <property type="project" value="InterPro"/>
</dbReference>
<reference evidence="10" key="1">
    <citation type="journal article" date="2021" name="Sci. Adv.">
        <title>The American lobster genome reveals insights on longevity, neural, and immune adaptations.</title>
        <authorList>
            <person name="Polinski J.M."/>
            <person name="Zimin A.V."/>
            <person name="Clark K.F."/>
            <person name="Kohn A.B."/>
            <person name="Sadowski N."/>
            <person name="Timp W."/>
            <person name="Ptitsyn A."/>
            <person name="Khanna P."/>
            <person name="Romanova D.Y."/>
            <person name="Williams P."/>
            <person name="Greenwood S.J."/>
            <person name="Moroz L.L."/>
            <person name="Walt D.R."/>
            <person name="Bodnar A.G."/>
        </authorList>
    </citation>
    <scope>NUCLEOTIDE SEQUENCE</scope>
    <source>
        <strain evidence="10">GMGI-L3</strain>
    </source>
</reference>
<dbReference type="PANTHER" id="PTHR14647">
    <property type="entry name" value="GALACTOSE-3-O-SULFOTRANSFERASE"/>
    <property type="match status" value="1"/>
</dbReference>
<evidence type="ECO:0000256" key="7">
    <source>
        <dbReference type="ARBA" id="ARBA00023034"/>
    </source>
</evidence>
<evidence type="ECO:0000256" key="9">
    <source>
        <dbReference type="ARBA" id="ARBA00023180"/>
    </source>
</evidence>
<evidence type="ECO:0000256" key="3">
    <source>
        <dbReference type="ARBA" id="ARBA00022679"/>
    </source>
</evidence>
<accession>A0A8J5J9U3</accession>
<dbReference type="InterPro" id="IPR027417">
    <property type="entry name" value="P-loop_NTPase"/>
</dbReference>
<keyword evidence="6" id="KW-1133">Transmembrane helix</keyword>
<evidence type="ECO:0000256" key="2">
    <source>
        <dbReference type="ARBA" id="ARBA00008124"/>
    </source>
</evidence>
<keyword evidence="9" id="KW-0325">Glycoprotein</keyword>
<dbReference type="Proteomes" id="UP000747542">
    <property type="component" value="Unassembled WGS sequence"/>
</dbReference>
<comment type="caution">
    <text evidence="10">The sequence shown here is derived from an EMBL/GenBank/DDBJ whole genome shotgun (WGS) entry which is preliminary data.</text>
</comment>
<dbReference type="GO" id="GO:0000139">
    <property type="term" value="C:Golgi membrane"/>
    <property type="evidence" value="ECO:0007669"/>
    <property type="project" value="UniProtKB-SubCell"/>
</dbReference>
<name>A0A8J5J9U3_HOMAM</name>
<dbReference type="EMBL" id="JAHLQT010044460">
    <property type="protein sequence ID" value="KAG7154440.1"/>
    <property type="molecule type" value="Genomic_DNA"/>
</dbReference>
<evidence type="ECO:0000256" key="1">
    <source>
        <dbReference type="ARBA" id="ARBA00004323"/>
    </source>
</evidence>
<evidence type="ECO:0000256" key="4">
    <source>
        <dbReference type="ARBA" id="ARBA00022692"/>
    </source>
</evidence>
<keyword evidence="8" id="KW-0472">Membrane</keyword>
<dbReference type="AlphaFoldDB" id="A0A8J5J9U3"/>
<dbReference type="GO" id="GO:0009247">
    <property type="term" value="P:glycolipid biosynthetic process"/>
    <property type="evidence" value="ECO:0007669"/>
    <property type="project" value="InterPro"/>
</dbReference>
<dbReference type="Gene3D" id="3.40.50.300">
    <property type="entry name" value="P-loop containing nucleotide triphosphate hydrolases"/>
    <property type="match status" value="1"/>
</dbReference>
<sequence>MLKASPWNKLGVNIMAVHMKWDHQQVKKVMPLDTAFVSIVRDPIELFESLYTYVKMDKAYHMTVEEFALNVSIDAPRHLGYIGYNQMVWDFGIPDQKQIYNLTHVSQLVREAEEKFDLVMVAERMEESQVLLSHLLCWDLRDVIVLKLNARSSKFKKAMSEESQKVLRDKLAPDYLLYRTFVKRLDELVEDFGRKRMAREITRLRALTKQLMDTCEFTKVSSNLMTGANKPWSSMVDGYKPSAGSSKCQQFSRSELSFINFLRGLQRSEVSRRFGLPDSLGLDALPLGPQLFENPASLTNRINALKKMLVYKENAAKESGVSGPSTIATVETAALGEK</sequence>
<keyword evidence="4" id="KW-0812">Transmembrane</keyword>
<dbReference type="PANTHER" id="PTHR14647:SF87">
    <property type="entry name" value="PUTATIVE-RELATED"/>
    <property type="match status" value="1"/>
</dbReference>
<organism evidence="10 11">
    <name type="scientific">Homarus americanus</name>
    <name type="common">American lobster</name>
    <dbReference type="NCBI Taxonomy" id="6706"/>
    <lineage>
        <taxon>Eukaryota</taxon>
        <taxon>Metazoa</taxon>
        <taxon>Ecdysozoa</taxon>
        <taxon>Arthropoda</taxon>
        <taxon>Crustacea</taxon>
        <taxon>Multicrustacea</taxon>
        <taxon>Malacostraca</taxon>
        <taxon>Eumalacostraca</taxon>
        <taxon>Eucarida</taxon>
        <taxon>Decapoda</taxon>
        <taxon>Pleocyemata</taxon>
        <taxon>Astacidea</taxon>
        <taxon>Nephropoidea</taxon>
        <taxon>Nephropidae</taxon>
        <taxon>Homarus</taxon>
    </lineage>
</organism>
<keyword evidence="3" id="KW-0808">Transferase</keyword>
<evidence type="ECO:0000256" key="8">
    <source>
        <dbReference type="ARBA" id="ARBA00023136"/>
    </source>
</evidence>
<dbReference type="InterPro" id="IPR009729">
    <property type="entry name" value="Gal-3-0_sulfotransfrase"/>
</dbReference>
<evidence type="ECO:0000256" key="5">
    <source>
        <dbReference type="ARBA" id="ARBA00022968"/>
    </source>
</evidence>
<evidence type="ECO:0000313" key="11">
    <source>
        <dbReference type="Proteomes" id="UP000747542"/>
    </source>
</evidence>